<proteinExistence type="predicted"/>
<dbReference type="InterPro" id="IPR045257">
    <property type="entry name" value="E2/Pdx1"/>
</dbReference>
<evidence type="ECO:0000256" key="1">
    <source>
        <dbReference type="ARBA" id="ARBA00022823"/>
    </source>
</evidence>
<dbReference type="EMBL" id="HBHQ01012112">
    <property type="protein sequence ID" value="CAD9816215.1"/>
    <property type="molecule type" value="Transcribed_RNA"/>
</dbReference>
<keyword evidence="2" id="KW-0809">Transit peptide</keyword>
<dbReference type="PANTHER" id="PTHR23151:SF90">
    <property type="entry name" value="DIHYDROLIPOYLLYSINE-RESIDUE ACETYLTRANSFERASE COMPONENT OF PYRUVATE DEHYDROGENASE COMPLEX, MITOCHONDRIAL-RELATED"/>
    <property type="match status" value="1"/>
</dbReference>
<protein>
    <recommendedName>
        <fullName evidence="3">Lipoyl-binding domain-containing protein</fullName>
    </recommendedName>
</protein>
<dbReference type="InterPro" id="IPR003016">
    <property type="entry name" value="2-oxoA_DH_lipoyl-BS"/>
</dbReference>
<dbReference type="AlphaFoldDB" id="A0A6T7HJN7"/>
<evidence type="ECO:0000256" key="2">
    <source>
        <dbReference type="ARBA" id="ARBA00022946"/>
    </source>
</evidence>
<name>A0A6T7HJN7_9STRA</name>
<dbReference type="FunFam" id="2.40.50.100:FF:000010">
    <property type="entry name" value="Acetyltransferase component of pyruvate dehydrogenase complex"/>
    <property type="match status" value="1"/>
</dbReference>
<accession>A0A6T7HJN7</accession>
<dbReference type="Gene3D" id="2.40.50.100">
    <property type="match status" value="1"/>
</dbReference>
<evidence type="ECO:0000259" key="3">
    <source>
        <dbReference type="PROSITE" id="PS50968"/>
    </source>
</evidence>
<dbReference type="PROSITE" id="PS00189">
    <property type="entry name" value="LIPOYL"/>
    <property type="match status" value="1"/>
</dbReference>
<dbReference type="PANTHER" id="PTHR23151">
    <property type="entry name" value="DIHYDROLIPOAMIDE ACETYL/SUCCINYL-TRANSFERASE-RELATED"/>
    <property type="match status" value="1"/>
</dbReference>
<feature type="domain" description="Lipoyl-binding" evidence="3">
    <location>
        <begin position="53"/>
        <end position="131"/>
    </location>
</feature>
<keyword evidence="1" id="KW-0450">Lipoyl</keyword>
<gene>
    <name evidence="4" type="ORF">ASEP1449_LOCUS8047</name>
    <name evidence="5" type="ORF">ASEP1449_LOCUS8048</name>
</gene>
<sequence length="249" mass="25285">MMFAAVASRRFPAAICRSTRVLAVVPSSASPAGVGLWSSSSHGKRAMSDLPYHIVMGMPALSPTMEAGSISSWTVAEGESFMAGDSLAEIETDKATIAFEAQDDGVVAKHLVTAGDGAEIIVGTAILVVVEEPEDVAAFSSFVAPVEEAAAPAPVAVLEPPKKAPEPVVAAAPTPEPVVVATPPPAPVAVAPVVPEPVAVPLPSAAAAPTTVGPAWGYLARTASPLAKMMSREQKAYIAKYGSTGQLPL</sequence>
<evidence type="ECO:0000313" key="4">
    <source>
        <dbReference type="EMBL" id="CAD9816215.1"/>
    </source>
</evidence>
<dbReference type="GO" id="GO:0045254">
    <property type="term" value="C:pyruvate dehydrogenase complex"/>
    <property type="evidence" value="ECO:0007669"/>
    <property type="project" value="InterPro"/>
</dbReference>
<dbReference type="InterPro" id="IPR000089">
    <property type="entry name" value="Biotin_lipoyl"/>
</dbReference>
<dbReference type="InterPro" id="IPR011053">
    <property type="entry name" value="Single_hybrid_motif"/>
</dbReference>
<dbReference type="PROSITE" id="PS50968">
    <property type="entry name" value="BIOTINYL_LIPOYL"/>
    <property type="match status" value="1"/>
</dbReference>
<dbReference type="GO" id="GO:0006086">
    <property type="term" value="P:pyruvate decarboxylation to acetyl-CoA"/>
    <property type="evidence" value="ECO:0007669"/>
    <property type="project" value="InterPro"/>
</dbReference>
<evidence type="ECO:0000313" key="5">
    <source>
        <dbReference type="EMBL" id="CAD9816216.1"/>
    </source>
</evidence>
<dbReference type="GO" id="GO:0004742">
    <property type="term" value="F:dihydrolipoyllysine-residue acetyltransferase activity"/>
    <property type="evidence" value="ECO:0007669"/>
    <property type="project" value="TreeGrafter"/>
</dbReference>
<dbReference type="CDD" id="cd06849">
    <property type="entry name" value="lipoyl_domain"/>
    <property type="match status" value="1"/>
</dbReference>
<dbReference type="SUPFAM" id="SSF51230">
    <property type="entry name" value="Single hybrid motif"/>
    <property type="match status" value="1"/>
</dbReference>
<dbReference type="EMBL" id="HBHQ01012113">
    <property type="protein sequence ID" value="CAD9816216.1"/>
    <property type="molecule type" value="Transcribed_RNA"/>
</dbReference>
<reference evidence="4" key="1">
    <citation type="submission" date="2021-01" db="EMBL/GenBank/DDBJ databases">
        <authorList>
            <person name="Corre E."/>
            <person name="Pelletier E."/>
            <person name="Niang G."/>
            <person name="Scheremetjew M."/>
            <person name="Finn R."/>
            <person name="Kale V."/>
            <person name="Holt S."/>
            <person name="Cochrane G."/>
            <person name="Meng A."/>
            <person name="Brown T."/>
            <person name="Cohen L."/>
        </authorList>
    </citation>
    <scope>NUCLEOTIDE SEQUENCE</scope>
    <source>
        <strain evidence="4">CCMP2084</strain>
    </source>
</reference>
<dbReference type="Pfam" id="PF00364">
    <property type="entry name" value="Biotin_lipoyl"/>
    <property type="match status" value="1"/>
</dbReference>
<organism evidence="4">
    <name type="scientific">Attheya septentrionalis</name>
    <dbReference type="NCBI Taxonomy" id="420275"/>
    <lineage>
        <taxon>Eukaryota</taxon>
        <taxon>Sar</taxon>
        <taxon>Stramenopiles</taxon>
        <taxon>Ochrophyta</taxon>
        <taxon>Bacillariophyta</taxon>
        <taxon>Coscinodiscophyceae</taxon>
        <taxon>Chaetocerotophycidae</taxon>
        <taxon>Chaetocerotales</taxon>
        <taxon>Attheyaceae</taxon>
        <taxon>Attheya</taxon>
    </lineage>
</organism>